<name>A0ABD3ADW5_9GENT</name>
<gene>
    <name evidence="1" type="ORF">ACH5RR_009337</name>
</gene>
<evidence type="ECO:0008006" key="3">
    <source>
        <dbReference type="Google" id="ProtNLM"/>
    </source>
</evidence>
<dbReference type="AlphaFoldDB" id="A0ABD3ADW5"/>
<dbReference type="Proteomes" id="UP001630127">
    <property type="component" value="Unassembled WGS sequence"/>
</dbReference>
<comment type="caution">
    <text evidence="1">The sequence shown here is derived from an EMBL/GenBank/DDBJ whole genome shotgun (WGS) entry which is preliminary data.</text>
</comment>
<keyword evidence="2" id="KW-1185">Reference proteome</keyword>
<reference evidence="1 2" key="1">
    <citation type="submission" date="2024-11" db="EMBL/GenBank/DDBJ databases">
        <title>A near-complete genome assembly of Cinchona calisaya.</title>
        <authorList>
            <person name="Lian D.C."/>
            <person name="Zhao X.W."/>
            <person name="Wei L."/>
        </authorList>
    </citation>
    <scope>NUCLEOTIDE SEQUENCE [LARGE SCALE GENOMIC DNA]</scope>
    <source>
        <tissue evidence="1">Nenye</tissue>
    </source>
</reference>
<organism evidence="1 2">
    <name type="scientific">Cinchona calisaya</name>
    <dbReference type="NCBI Taxonomy" id="153742"/>
    <lineage>
        <taxon>Eukaryota</taxon>
        <taxon>Viridiplantae</taxon>
        <taxon>Streptophyta</taxon>
        <taxon>Embryophyta</taxon>
        <taxon>Tracheophyta</taxon>
        <taxon>Spermatophyta</taxon>
        <taxon>Magnoliopsida</taxon>
        <taxon>eudicotyledons</taxon>
        <taxon>Gunneridae</taxon>
        <taxon>Pentapetalae</taxon>
        <taxon>asterids</taxon>
        <taxon>lamiids</taxon>
        <taxon>Gentianales</taxon>
        <taxon>Rubiaceae</taxon>
        <taxon>Cinchonoideae</taxon>
        <taxon>Cinchoneae</taxon>
        <taxon>Cinchona</taxon>
    </lineage>
</organism>
<protein>
    <recommendedName>
        <fullName evidence="3">RNase H type-1 domain-containing protein</fullName>
    </recommendedName>
</protein>
<accession>A0ABD3ADW5</accession>
<dbReference type="EMBL" id="JBJUIK010000004">
    <property type="protein sequence ID" value="KAL3530015.1"/>
    <property type="molecule type" value="Genomic_DNA"/>
</dbReference>
<evidence type="ECO:0000313" key="1">
    <source>
        <dbReference type="EMBL" id="KAL3530015.1"/>
    </source>
</evidence>
<evidence type="ECO:0000313" key="2">
    <source>
        <dbReference type="Proteomes" id="UP001630127"/>
    </source>
</evidence>
<proteinExistence type="predicted"/>
<sequence>METFTRDVQQLWFSPYPFCCRILTGVFENSRNQGQGVSITVTNEEGNLVYAWAEGRLERKNSLLVEAELIRNALLNAMDNNFLVIEVQSSNPLLFSMLNSGTQVV</sequence>